<dbReference type="Proteomes" id="UP000199473">
    <property type="component" value="Unassembled WGS sequence"/>
</dbReference>
<accession>A0A1I4AS95</accession>
<dbReference type="PANTHER" id="PTHR36506">
    <property type="entry name" value="PREFLAGELLIN PEPTIDASE"/>
    <property type="match status" value="1"/>
</dbReference>
<keyword evidence="4 6" id="KW-1133">Transmembrane helix</keyword>
<keyword evidence="2" id="KW-1003">Cell membrane</keyword>
<evidence type="ECO:0000259" key="7">
    <source>
        <dbReference type="Pfam" id="PF01478"/>
    </source>
</evidence>
<feature type="transmembrane region" description="Helical" evidence="6">
    <location>
        <begin position="50"/>
        <end position="70"/>
    </location>
</feature>
<dbReference type="STRING" id="1123062.SAMN02745775_104137"/>
<keyword evidence="3 6" id="KW-0812">Transmembrane</keyword>
<dbReference type="EMBL" id="FOSQ01000004">
    <property type="protein sequence ID" value="SFK59418.1"/>
    <property type="molecule type" value="Genomic_DNA"/>
</dbReference>
<proteinExistence type="predicted"/>
<keyword evidence="9" id="KW-1185">Reference proteome</keyword>
<evidence type="ECO:0000256" key="6">
    <source>
        <dbReference type="SAM" id="Phobius"/>
    </source>
</evidence>
<dbReference type="PANTHER" id="PTHR36506:SF1">
    <property type="entry name" value="PREFLAGELLIN PEPTIDASE"/>
    <property type="match status" value="1"/>
</dbReference>
<dbReference type="GO" id="GO:0004190">
    <property type="term" value="F:aspartic-type endopeptidase activity"/>
    <property type="evidence" value="ECO:0007669"/>
    <property type="project" value="InterPro"/>
</dbReference>
<evidence type="ECO:0000256" key="5">
    <source>
        <dbReference type="ARBA" id="ARBA00023136"/>
    </source>
</evidence>
<feature type="transmembrane region" description="Helical" evidence="6">
    <location>
        <begin position="96"/>
        <end position="114"/>
    </location>
</feature>
<keyword evidence="5 6" id="KW-0472">Membrane</keyword>
<gene>
    <name evidence="8" type="ORF">SAMN02745775_104137</name>
</gene>
<evidence type="ECO:0000256" key="2">
    <source>
        <dbReference type="ARBA" id="ARBA00022475"/>
    </source>
</evidence>
<evidence type="ECO:0000313" key="8">
    <source>
        <dbReference type="EMBL" id="SFK59418.1"/>
    </source>
</evidence>
<dbReference type="OrthoDB" id="5329005at2"/>
<dbReference type="InterPro" id="IPR000045">
    <property type="entry name" value="Prepilin_IV_endopep_pep"/>
</dbReference>
<protein>
    <submittedName>
        <fullName evidence="8">Prepilin peptidase CpaA</fullName>
    </submittedName>
</protein>
<dbReference type="Pfam" id="PF01478">
    <property type="entry name" value="Peptidase_A24"/>
    <property type="match status" value="1"/>
</dbReference>
<dbReference type="InterPro" id="IPR052218">
    <property type="entry name" value="Preflagellin_Peptidase"/>
</dbReference>
<sequence length="163" mass="16752">MSMMDAVAPLAAIALIAAALHDMVARTIPNAIPAFVALLGLALRAAEGDLAWGLLAFVLVFAVAAIAWRYHVMGGGDVKLLAACALLPPPGSVADMLVAIALAGGALSLVYLAFRGRRPLPIPPRAVSLPARAFRAEVWRLRRGGPLPYGVAICGGVLLTLAG</sequence>
<organism evidence="8 9">
    <name type="scientific">Falsiroseomonas stagni DSM 19981</name>
    <dbReference type="NCBI Taxonomy" id="1123062"/>
    <lineage>
        <taxon>Bacteria</taxon>
        <taxon>Pseudomonadati</taxon>
        <taxon>Pseudomonadota</taxon>
        <taxon>Alphaproteobacteria</taxon>
        <taxon>Acetobacterales</taxon>
        <taxon>Roseomonadaceae</taxon>
        <taxon>Falsiroseomonas</taxon>
    </lineage>
</organism>
<evidence type="ECO:0000313" key="9">
    <source>
        <dbReference type="Proteomes" id="UP000199473"/>
    </source>
</evidence>
<dbReference type="AlphaFoldDB" id="A0A1I4AS95"/>
<name>A0A1I4AS95_9PROT</name>
<evidence type="ECO:0000256" key="3">
    <source>
        <dbReference type="ARBA" id="ARBA00022692"/>
    </source>
</evidence>
<feature type="domain" description="Prepilin type IV endopeptidase peptidase" evidence="7">
    <location>
        <begin position="11"/>
        <end position="108"/>
    </location>
</feature>
<dbReference type="GO" id="GO:0005886">
    <property type="term" value="C:plasma membrane"/>
    <property type="evidence" value="ECO:0007669"/>
    <property type="project" value="UniProtKB-SubCell"/>
</dbReference>
<comment type="subcellular location">
    <subcellularLocation>
        <location evidence="1">Cell membrane</location>
        <topology evidence="1">Multi-pass membrane protein</topology>
    </subcellularLocation>
</comment>
<reference evidence="8 9" key="1">
    <citation type="submission" date="2016-10" db="EMBL/GenBank/DDBJ databases">
        <authorList>
            <person name="de Groot N.N."/>
        </authorList>
    </citation>
    <scope>NUCLEOTIDE SEQUENCE [LARGE SCALE GENOMIC DNA]</scope>
    <source>
        <strain evidence="8 9">DSM 19981</strain>
    </source>
</reference>
<evidence type="ECO:0000256" key="4">
    <source>
        <dbReference type="ARBA" id="ARBA00022989"/>
    </source>
</evidence>
<evidence type="ECO:0000256" key="1">
    <source>
        <dbReference type="ARBA" id="ARBA00004651"/>
    </source>
</evidence>
<dbReference type="Gene3D" id="1.20.120.1220">
    <property type="match status" value="1"/>
</dbReference>
<dbReference type="RefSeq" id="WP_092960120.1">
    <property type="nucleotide sequence ID" value="NZ_FOSQ01000004.1"/>
</dbReference>
<feature type="transmembrane region" description="Helical" evidence="6">
    <location>
        <begin position="27"/>
        <end position="43"/>
    </location>
</feature>